<evidence type="ECO:0000313" key="3">
    <source>
        <dbReference type="Proteomes" id="UP001596540"/>
    </source>
</evidence>
<gene>
    <name evidence="2" type="ORF">ACFQRF_11050</name>
</gene>
<feature type="signal peptide" evidence="1">
    <location>
        <begin position="1"/>
        <end position="24"/>
    </location>
</feature>
<organism evidence="2 3">
    <name type="scientific">Marinactinospora rubrisoli</name>
    <dbReference type="NCBI Taxonomy" id="2715399"/>
    <lineage>
        <taxon>Bacteria</taxon>
        <taxon>Bacillati</taxon>
        <taxon>Actinomycetota</taxon>
        <taxon>Actinomycetes</taxon>
        <taxon>Streptosporangiales</taxon>
        <taxon>Nocardiopsidaceae</taxon>
        <taxon>Marinactinospora</taxon>
    </lineage>
</organism>
<dbReference type="EMBL" id="JBHTBH010000004">
    <property type="protein sequence ID" value="MFC7328280.1"/>
    <property type="molecule type" value="Genomic_DNA"/>
</dbReference>
<dbReference type="Proteomes" id="UP001596540">
    <property type="component" value="Unassembled WGS sequence"/>
</dbReference>
<sequence>MLKKAIVVAGIAVAALGFGAPAQAAEDGTLGDNWGTSLGDSWGAGVGDDWATGFGSVWN</sequence>
<evidence type="ECO:0000256" key="1">
    <source>
        <dbReference type="SAM" id="SignalP"/>
    </source>
</evidence>
<name>A0ABW2KFR5_9ACTN</name>
<keyword evidence="3" id="KW-1185">Reference proteome</keyword>
<keyword evidence="1" id="KW-0732">Signal</keyword>
<feature type="chain" id="PRO_5047186638" evidence="1">
    <location>
        <begin position="25"/>
        <end position="59"/>
    </location>
</feature>
<evidence type="ECO:0000313" key="2">
    <source>
        <dbReference type="EMBL" id="MFC7328280.1"/>
    </source>
</evidence>
<protein>
    <submittedName>
        <fullName evidence="2">Uncharacterized protein</fullName>
    </submittedName>
</protein>
<dbReference type="RefSeq" id="WP_379870927.1">
    <property type="nucleotide sequence ID" value="NZ_JBHTBH010000004.1"/>
</dbReference>
<accession>A0ABW2KFR5</accession>
<comment type="caution">
    <text evidence="2">The sequence shown here is derived from an EMBL/GenBank/DDBJ whole genome shotgun (WGS) entry which is preliminary data.</text>
</comment>
<proteinExistence type="predicted"/>
<reference evidence="3" key="1">
    <citation type="journal article" date="2019" name="Int. J. Syst. Evol. Microbiol.">
        <title>The Global Catalogue of Microorganisms (GCM) 10K type strain sequencing project: providing services to taxonomists for standard genome sequencing and annotation.</title>
        <authorList>
            <consortium name="The Broad Institute Genomics Platform"/>
            <consortium name="The Broad Institute Genome Sequencing Center for Infectious Disease"/>
            <person name="Wu L."/>
            <person name="Ma J."/>
        </authorList>
    </citation>
    <scope>NUCLEOTIDE SEQUENCE [LARGE SCALE GENOMIC DNA]</scope>
    <source>
        <strain evidence="3">CGMCC 4.7382</strain>
    </source>
</reference>